<dbReference type="Proteomes" id="UP000075663">
    <property type="component" value="Unassembled WGS sequence"/>
</dbReference>
<protein>
    <submittedName>
        <fullName evidence="1">Uncharacterized protein</fullName>
    </submittedName>
</protein>
<gene>
    <name evidence="1" type="ORF">AWW67_11185</name>
</gene>
<dbReference type="EMBL" id="LRPB01000048">
    <property type="protein sequence ID" value="KYG79866.1"/>
    <property type="molecule type" value="Genomic_DNA"/>
</dbReference>
<name>A0A150XM94_9BACT</name>
<accession>A0A150XM94</accession>
<proteinExistence type="predicted"/>
<evidence type="ECO:0000313" key="2">
    <source>
        <dbReference type="Proteomes" id="UP000075663"/>
    </source>
</evidence>
<evidence type="ECO:0000313" key="1">
    <source>
        <dbReference type="EMBL" id="KYG79866.1"/>
    </source>
</evidence>
<dbReference type="RefSeq" id="WP_062302893.1">
    <property type="nucleotide sequence ID" value="NZ_LRPB01000048.1"/>
</dbReference>
<reference evidence="1 2" key="1">
    <citation type="submission" date="2016-01" db="EMBL/GenBank/DDBJ databases">
        <title>Genome sequencing of Roseivirga seohaensis SW-152.</title>
        <authorList>
            <person name="Selvaratnam C."/>
            <person name="Thevarajoo S."/>
            <person name="Goh K.M."/>
            <person name="Ee R."/>
            <person name="Chan K.-G."/>
            <person name="Chong C.S."/>
        </authorList>
    </citation>
    <scope>NUCLEOTIDE SEQUENCE [LARGE SCALE GENOMIC DNA]</scope>
    <source>
        <strain evidence="1 2">SW-152</strain>
    </source>
</reference>
<comment type="caution">
    <text evidence="1">The sequence shown here is derived from an EMBL/GenBank/DDBJ whole genome shotgun (WGS) entry which is preliminary data.</text>
</comment>
<dbReference type="AlphaFoldDB" id="A0A150XM94"/>
<dbReference type="STRING" id="1914963.AWW67_11185"/>
<sequence>MKLAILITNPNHHLELTIDAAKQIKAKGHQVTYVSLCELRRMASPEDILKSEGIDYIKFGNLSENLKPSSGKKALGNSDSLLRSLVRKAFWVLKLKTFIKKSFAGFDKVLLMNDAAFPGDEICKWLKRKSIPFYLMQEGIRFPLPNEAEVKYGGNGAVKVMAWGERSAKHFRPIATQNTEVVVTGSPRFNKFLADIEPRLIRDSNQKVLGIFTNPIDDQGFCSPQAKLELFEQFVMRATPQLKRMNIQLGIKCHPREDVQEYLIVANKYFPTIELPEFIVEAILAVDAGVIMASTVGLELLGAKRKIAQLEIPNYGYVFDYHESADVLKIPVEGGFDLSVLFGAQAEISYFYEHIAIGNAAQRITSVLTE</sequence>
<organism evidence="1 2">
    <name type="scientific">Roseivirga seohaensis</name>
    <dbReference type="NCBI Taxonomy" id="1914963"/>
    <lineage>
        <taxon>Bacteria</taxon>
        <taxon>Pseudomonadati</taxon>
        <taxon>Bacteroidota</taxon>
        <taxon>Cytophagia</taxon>
        <taxon>Cytophagales</taxon>
        <taxon>Roseivirgaceae</taxon>
        <taxon>Roseivirga</taxon>
    </lineage>
</organism>